<keyword evidence="1" id="KW-1133">Transmembrane helix</keyword>
<evidence type="ECO:0000313" key="2">
    <source>
        <dbReference type="EMBL" id="RZU47004.1"/>
    </source>
</evidence>
<dbReference type="Proteomes" id="UP000292423">
    <property type="component" value="Unassembled WGS sequence"/>
</dbReference>
<reference evidence="2 3" key="1">
    <citation type="submission" date="2019-02" db="EMBL/GenBank/DDBJ databases">
        <title>Genomic Encyclopedia of Type Strains, Phase IV (KMG-IV): sequencing the most valuable type-strain genomes for metagenomic binning, comparative biology and taxonomic classification.</title>
        <authorList>
            <person name="Goeker M."/>
        </authorList>
    </citation>
    <scope>NUCLEOTIDE SEQUENCE [LARGE SCALE GENOMIC DNA]</scope>
    <source>
        <strain evidence="2 3">DSM 105135</strain>
    </source>
</reference>
<organism evidence="2 3">
    <name type="scientific">Fluviicoccus keumensis</name>
    <dbReference type="NCBI Taxonomy" id="1435465"/>
    <lineage>
        <taxon>Bacteria</taxon>
        <taxon>Pseudomonadati</taxon>
        <taxon>Pseudomonadota</taxon>
        <taxon>Gammaproteobacteria</taxon>
        <taxon>Moraxellales</taxon>
        <taxon>Moraxellaceae</taxon>
        <taxon>Fluviicoccus</taxon>
    </lineage>
</organism>
<evidence type="ECO:0000313" key="3">
    <source>
        <dbReference type="Proteomes" id="UP000292423"/>
    </source>
</evidence>
<sequence>MNSPLRDDPLVRKVIETLDQQAAAPDAELDGRVHEALRGRHAPVITRYRGRWAMGGLALAAGISALLMLPPSILPWRPAPAPVVHNQPPTVDPEFLDDMELIATLGEEPDES</sequence>
<dbReference type="AlphaFoldDB" id="A0A4Q7ZA83"/>
<evidence type="ECO:0000256" key="1">
    <source>
        <dbReference type="SAM" id="Phobius"/>
    </source>
</evidence>
<dbReference type="EMBL" id="SHKX01000011">
    <property type="protein sequence ID" value="RZU47004.1"/>
    <property type="molecule type" value="Genomic_DNA"/>
</dbReference>
<accession>A0A4Q7ZA83</accession>
<dbReference type="RefSeq" id="WP_130412122.1">
    <property type="nucleotide sequence ID" value="NZ_SHKX01000011.1"/>
</dbReference>
<feature type="transmembrane region" description="Helical" evidence="1">
    <location>
        <begin position="52"/>
        <end position="69"/>
    </location>
</feature>
<keyword evidence="3" id="KW-1185">Reference proteome</keyword>
<comment type="caution">
    <text evidence="2">The sequence shown here is derived from an EMBL/GenBank/DDBJ whole genome shotgun (WGS) entry which is preliminary data.</text>
</comment>
<protein>
    <submittedName>
        <fullName evidence="2">Uncharacterized protein</fullName>
    </submittedName>
</protein>
<keyword evidence="1" id="KW-0812">Transmembrane</keyword>
<name>A0A4Q7ZA83_9GAMM</name>
<keyword evidence="1" id="KW-0472">Membrane</keyword>
<gene>
    <name evidence="2" type="ORF">EV700_1391</name>
</gene>
<proteinExistence type="predicted"/>